<organism evidence="2 3">
    <name type="scientific">Inquilinus limosus MP06</name>
    <dbReference type="NCBI Taxonomy" id="1398085"/>
    <lineage>
        <taxon>Bacteria</taxon>
        <taxon>Pseudomonadati</taxon>
        <taxon>Pseudomonadota</taxon>
        <taxon>Alphaproteobacteria</taxon>
        <taxon>Rhodospirillales</taxon>
        <taxon>Rhodospirillaceae</taxon>
        <taxon>Inquilinus</taxon>
    </lineage>
</organism>
<accession>A0A0A0D2D1</accession>
<evidence type="ECO:0000313" key="2">
    <source>
        <dbReference type="EMBL" id="KGM32048.1"/>
    </source>
</evidence>
<feature type="non-terminal residue" evidence="2">
    <location>
        <position position="1"/>
    </location>
</feature>
<evidence type="ECO:0000313" key="3">
    <source>
        <dbReference type="Proteomes" id="UP000029995"/>
    </source>
</evidence>
<sequence length="159" mass="17560">AARARDQAAAKEARRQRVARAVSCSVAADRDLDAETCEAMTAAMWKRLVDDPEIDADLAGQSLEAIVFHLCRDIGIRPDPCWLNPDYSGADWFGRRRKADGDGEQDGKPAAPWWPKDGPDAGRYWHLDQSDKVPDPGWYDIETGEKLDSAPWLLKPGGG</sequence>
<dbReference type="Proteomes" id="UP000029995">
    <property type="component" value="Unassembled WGS sequence"/>
</dbReference>
<evidence type="ECO:0000256" key="1">
    <source>
        <dbReference type="SAM" id="MobiDB-lite"/>
    </source>
</evidence>
<feature type="compositionally biased region" description="Basic and acidic residues" evidence="1">
    <location>
        <begin position="117"/>
        <end position="127"/>
    </location>
</feature>
<feature type="region of interest" description="Disordered" evidence="1">
    <location>
        <begin position="95"/>
        <end position="127"/>
    </location>
</feature>
<comment type="caution">
    <text evidence="2">The sequence shown here is derived from an EMBL/GenBank/DDBJ whole genome shotgun (WGS) entry which is preliminary data.</text>
</comment>
<name>A0A0A0D2D1_9PROT</name>
<protein>
    <submittedName>
        <fullName evidence="2">Uncharacterized protein</fullName>
    </submittedName>
</protein>
<proteinExistence type="predicted"/>
<gene>
    <name evidence="2" type="ORF">P409_23705</name>
</gene>
<dbReference type="AlphaFoldDB" id="A0A0A0D2D1"/>
<dbReference type="RefSeq" id="WP_034844490.1">
    <property type="nucleotide sequence ID" value="NZ_JANX01000386.1"/>
</dbReference>
<reference evidence="2 3" key="1">
    <citation type="submission" date="2014-01" db="EMBL/GenBank/DDBJ databases">
        <title>Genome sequence determination for a cystic fibrosis isolate, Inquilinus limosus.</title>
        <authorList>
            <person name="Pino M."/>
            <person name="Di Conza J."/>
            <person name="Gutkind G."/>
        </authorList>
    </citation>
    <scope>NUCLEOTIDE SEQUENCE [LARGE SCALE GENOMIC DNA]</scope>
    <source>
        <strain evidence="2 3">MP06</strain>
    </source>
</reference>
<dbReference type="EMBL" id="JANX01000386">
    <property type="protein sequence ID" value="KGM32048.1"/>
    <property type="molecule type" value="Genomic_DNA"/>
</dbReference>
<dbReference type="OrthoDB" id="7369063at2"/>